<keyword evidence="3" id="KW-1185">Reference proteome</keyword>
<accession>A0A1W0A0I3</accession>
<protein>
    <submittedName>
        <fullName evidence="2">Uncharacterized protein</fullName>
    </submittedName>
</protein>
<sequence length="196" mass="22498">MNGFFSDNQTKQKAYDSYYNAMAKSDFVQGAKLQAKLREQGLDDASSESLAKLFQQVIGQSREYDYDKLLKKPKIVPSRPIREDAENNMRWQRARQYTFTPTQTDTGYRAQPTPIPDENKHAEADAIVKDLLKRKRKERGPNTQSPNLRPTSRARHGVPEREMSGIVLDETNPDEEETKFSPSARNLVEEFEADVN</sequence>
<feature type="compositionally biased region" description="Polar residues" evidence="1">
    <location>
        <begin position="141"/>
        <end position="150"/>
    </location>
</feature>
<dbReference type="EMBL" id="JNBS01000792">
    <property type="protein sequence ID" value="OQS03719.1"/>
    <property type="molecule type" value="Genomic_DNA"/>
</dbReference>
<feature type="compositionally biased region" description="Polar residues" evidence="1">
    <location>
        <begin position="96"/>
        <end position="106"/>
    </location>
</feature>
<evidence type="ECO:0000313" key="2">
    <source>
        <dbReference type="EMBL" id="OQS03719.1"/>
    </source>
</evidence>
<comment type="caution">
    <text evidence="2">The sequence shown here is derived from an EMBL/GenBank/DDBJ whole genome shotgun (WGS) entry which is preliminary data.</text>
</comment>
<evidence type="ECO:0000256" key="1">
    <source>
        <dbReference type="SAM" id="MobiDB-lite"/>
    </source>
</evidence>
<name>A0A1W0A0I3_9STRA</name>
<dbReference type="AlphaFoldDB" id="A0A1W0A0I3"/>
<dbReference type="Proteomes" id="UP000243217">
    <property type="component" value="Unassembled WGS sequence"/>
</dbReference>
<feature type="non-terminal residue" evidence="2">
    <location>
        <position position="196"/>
    </location>
</feature>
<dbReference type="OrthoDB" id="123038at2759"/>
<reference evidence="2 3" key="1">
    <citation type="journal article" date="2014" name="Genome Biol. Evol.">
        <title>The secreted proteins of Achlya hypogyna and Thraustotheca clavata identify the ancestral oomycete secretome and reveal gene acquisitions by horizontal gene transfer.</title>
        <authorList>
            <person name="Misner I."/>
            <person name="Blouin N."/>
            <person name="Leonard G."/>
            <person name="Richards T.A."/>
            <person name="Lane C.E."/>
        </authorList>
    </citation>
    <scope>NUCLEOTIDE SEQUENCE [LARGE SCALE GENOMIC DNA]</scope>
    <source>
        <strain evidence="2 3">ATCC 34112</strain>
    </source>
</reference>
<proteinExistence type="predicted"/>
<feature type="region of interest" description="Disordered" evidence="1">
    <location>
        <begin position="96"/>
        <end position="196"/>
    </location>
</feature>
<evidence type="ECO:0000313" key="3">
    <source>
        <dbReference type="Proteomes" id="UP000243217"/>
    </source>
</evidence>
<gene>
    <name evidence="2" type="ORF">THRCLA_21093</name>
</gene>
<organism evidence="2 3">
    <name type="scientific">Thraustotheca clavata</name>
    <dbReference type="NCBI Taxonomy" id="74557"/>
    <lineage>
        <taxon>Eukaryota</taxon>
        <taxon>Sar</taxon>
        <taxon>Stramenopiles</taxon>
        <taxon>Oomycota</taxon>
        <taxon>Saprolegniomycetes</taxon>
        <taxon>Saprolegniales</taxon>
        <taxon>Achlyaceae</taxon>
        <taxon>Thraustotheca</taxon>
    </lineage>
</organism>
<feature type="compositionally biased region" description="Basic and acidic residues" evidence="1">
    <location>
        <begin position="117"/>
        <end position="131"/>
    </location>
</feature>